<evidence type="ECO:0000256" key="13">
    <source>
        <dbReference type="SAM" id="MobiDB-lite"/>
    </source>
</evidence>
<dbReference type="InterPro" id="IPR015424">
    <property type="entry name" value="PyrdxlP-dep_Trfase"/>
</dbReference>
<dbReference type="InterPro" id="IPR004827">
    <property type="entry name" value="bZIP"/>
</dbReference>
<dbReference type="VEuPathDB" id="FungiDB:ATEG_01055"/>
<dbReference type="InterPro" id="IPR015422">
    <property type="entry name" value="PyrdxlP-dep_Trfase_small"/>
</dbReference>
<evidence type="ECO:0000256" key="8">
    <source>
        <dbReference type="ARBA" id="ARBA00022898"/>
    </source>
</evidence>
<dbReference type="GO" id="GO:0003700">
    <property type="term" value="F:DNA-binding transcription factor activity"/>
    <property type="evidence" value="ECO:0007669"/>
    <property type="project" value="InterPro"/>
</dbReference>
<keyword evidence="5" id="KW-0032">Aminotransferase</keyword>
<accession>Q0CZ29</accession>
<evidence type="ECO:0000256" key="11">
    <source>
        <dbReference type="ARBA" id="ARBA00049007"/>
    </source>
</evidence>
<keyword evidence="9" id="KW-0718">Serine biosynthesis</keyword>
<gene>
    <name evidence="15" type="ORF">ATEG_01055</name>
</gene>
<keyword evidence="8" id="KW-0663">Pyridoxal phosphate</keyword>
<dbReference type="HOGENOM" id="CLU_301670_0_0_1"/>
<dbReference type="Pfam" id="PF00170">
    <property type="entry name" value="bZIP_1"/>
    <property type="match status" value="1"/>
</dbReference>
<sequence>MRREDITYLGAGPAALPTDVLAIAADALQNYQDTGLGVAEHSHRSELATNILNTMKADLASFLDVPSDYEILLMQAGGSGQFDATIYNVISIWVEKQRQKIVKEKGDLSEEDLVRELRQKVDSELRLDYLVTGSWSSKASQEAIRLLGPEHVNIASDARKVNDGKFGKIADESTWQLSPKPAMVYLCENETVDGVEYPSFPKILEPKGTEDDYLVVGDFSSTILSRRIPIKNFSIIFFGAQKNLGCAGVTGVIIRKDLLPPTLPSTSPTLLRKLGLPITPTVLDYATTAKNNSLYNTLPIFDVFLAGQVLKKLLDTFPDKVDGQQAVAQKKADMIYAALDAYPSVYKVVPDKSVRSRMNVCFRVIKGGNVDDAEKAFLKGAVERGLTGLKGHRSVGGIRASNYNAIPVAGVEKLAAYLKEPHLFISIWCSVIFGMISDLPEPRHFPIGQSSVFMPRLCHELAYKPCTKAAPNIRSILRLWRVETRLWRRPKNTAKSVSACLSTSTSTSINNASNMDEISAQDSTVGMTWGSDVPLLPWDEVYRKIMLSPQARPSLSYDSNLLANSNIDTVLSASSYPFPEPSDLDSLSEPPSHQLFGGLLVDREQRGKGRSIHVVEDAASEAQSQALVKADKSSKPSSTKKEPSKKRGRPRKTAGGSTTETPDERRRMQIRLAQRAYRSRKEANIASLKDRVATLETAVEKMSSAVLSFSEELVQSGVLASHPGLTGSLRDTVQTCLSLAKEATHENPQEDVETSPQSEESIPSDTYSAQTSNTQPTNYIDNPPTIESFPLLDSPFRTQPPKMSEATFAPLDIAEIEVSAFMERLHFACLYQGLLALSDASIPTSRLETPFRLLLSMMDRKRIRAYFEAALRAKVGQRRLEEWKDVPFFSLGGAGTHYPRSSPFPESPIDPYQGWSLVQDPLARLSPGFKEDLDGDWFDIRDLEGYLREKRVRLRSSPPPRRESSAQRVVNVVRLLPGRLIFPSTLIRMY</sequence>
<dbReference type="InterPro" id="IPR000192">
    <property type="entry name" value="Aminotrans_V_dom"/>
</dbReference>
<keyword evidence="12" id="KW-0175">Coiled coil</keyword>
<dbReference type="SMART" id="SM00338">
    <property type="entry name" value="BRLZ"/>
    <property type="match status" value="1"/>
</dbReference>
<feature type="domain" description="BZIP" evidence="14">
    <location>
        <begin position="658"/>
        <end position="722"/>
    </location>
</feature>
<keyword evidence="7" id="KW-0808">Transferase</keyword>
<evidence type="ECO:0000256" key="4">
    <source>
        <dbReference type="ARBA" id="ARBA00013030"/>
    </source>
</evidence>
<dbReference type="UniPathway" id="UPA00135">
    <property type="reaction ID" value="UER00197"/>
</dbReference>
<dbReference type="PANTHER" id="PTHR43247">
    <property type="entry name" value="PHOSPHOSERINE AMINOTRANSFERASE"/>
    <property type="match status" value="1"/>
</dbReference>
<organism evidence="15 16">
    <name type="scientific">Aspergillus terreus (strain NIH 2624 / FGSC A1156)</name>
    <dbReference type="NCBI Taxonomy" id="341663"/>
    <lineage>
        <taxon>Eukaryota</taxon>
        <taxon>Fungi</taxon>
        <taxon>Dikarya</taxon>
        <taxon>Ascomycota</taxon>
        <taxon>Pezizomycotina</taxon>
        <taxon>Eurotiomycetes</taxon>
        <taxon>Eurotiomycetidae</taxon>
        <taxon>Eurotiales</taxon>
        <taxon>Aspergillaceae</taxon>
        <taxon>Aspergillus</taxon>
        <taxon>Aspergillus subgen. Circumdati</taxon>
    </lineage>
</organism>
<dbReference type="EMBL" id="CH476595">
    <property type="protein sequence ID" value="EAU37812.1"/>
    <property type="molecule type" value="Genomic_DNA"/>
</dbReference>
<dbReference type="CDD" id="cd14688">
    <property type="entry name" value="bZIP_YAP"/>
    <property type="match status" value="1"/>
</dbReference>
<feature type="coiled-coil region" evidence="12">
    <location>
        <begin position="678"/>
        <end position="705"/>
    </location>
</feature>
<dbReference type="InterPro" id="IPR046347">
    <property type="entry name" value="bZIP_sf"/>
</dbReference>
<feature type="compositionally biased region" description="Polar residues" evidence="13">
    <location>
        <begin position="754"/>
        <end position="780"/>
    </location>
</feature>
<proteinExistence type="inferred from homology"/>
<feature type="region of interest" description="Disordered" evidence="13">
    <location>
        <begin position="742"/>
        <end position="784"/>
    </location>
</feature>
<dbReference type="SUPFAM" id="SSF57959">
    <property type="entry name" value="Leucine zipper domain"/>
    <property type="match status" value="1"/>
</dbReference>
<evidence type="ECO:0000256" key="7">
    <source>
        <dbReference type="ARBA" id="ARBA00022679"/>
    </source>
</evidence>
<dbReference type="STRING" id="341663.Q0CZ29"/>
<feature type="compositionally biased region" description="Basic and acidic residues" evidence="13">
    <location>
        <begin position="629"/>
        <end position="642"/>
    </location>
</feature>
<comment type="catalytic activity">
    <reaction evidence="10">
        <text>4-(phosphooxy)-L-threonine + 2-oxoglutarate = (R)-3-hydroxy-2-oxo-4-phosphooxybutanoate + L-glutamate</text>
        <dbReference type="Rhea" id="RHEA:16573"/>
        <dbReference type="ChEBI" id="CHEBI:16810"/>
        <dbReference type="ChEBI" id="CHEBI:29985"/>
        <dbReference type="ChEBI" id="CHEBI:58452"/>
        <dbReference type="ChEBI" id="CHEBI:58538"/>
        <dbReference type="EC" id="2.6.1.52"/>
    </reaction>
</comment>
<dbReference type="InterPro" id="IPR015421">
    <property type="entry name" value="PyrdxlP-dep_Trfase_major"/>
</dbReference>
<dbReference type="InterPro" id="IPR022278">
    <property type="entry name" value="Pser_aminoTfrase"/>
</dbReference>
<comment type="pathway">
    <text evidence="2">Amino-acid biosynthesis; L-serine biosynthesis; L-serine from 3-phospho-D-glycerate: step 2/3.</text>
</comment>
<evidence type="ECO:0000256" key="6">
    <source>
        <dbReference type="ARBA" id="ARBA00022605"/>
    </source>
</evidence>
<evidence type="ECO:0000313" key="15">
    <source>
        <dbReference type="EMBL" id="EAU37812.1"/>
    </source>
</evidence>
<comment type="catalytic activity">
    <reaction evidence="11">
        <text>O-phospho-L-serine + 2-oxoglutarate = 3-phosphooxypyruvate + L-glutamate</text>
        <dbReference type="Rhea" id="RHEA:14329"/>
        <dbReference type="ChEBI" id="CHEBI:16810"/>
        <dbReference type="ChEBI" id="CHEBI:18110"/>
        <dbReference type="ChEBI" id="CHEBI:29985"/>
        <dbReference type="ChEBI" id="CHEBI:57524"/>
        <dbReference type="EC" id="2.6.1.52"/>
    </reaction>
</comment>
<dbReference type="PANTHER" id="PTHR43247:SF1">
    <property type="entry name" value="PHOSPHOSERINE AMINOTRANSFERASE"/>
    <property type="match status" value="1"/>
</dbReference>
<dbReference type="SUPFAM" id="SSF53383">
    <property type="entry name" value="PLP-dependent transferases"/>
    <property type="match status" value="1"/>
</dbReference>
<evidence type="ECO:0000256" key="2">
    <source>
        <dbReference type="ARBA" id="ARBA00005099"/>
    </source>
</evidence>
<dbReference type="FunFam" id="3.40.640.10:FF:000082">
    <property type="entry name" value="Phosphoserine aminotransferase"/>
    <property type="match status" value="1"/>
</dbReference>
<feature type="region of interest" description="Disordered" evidence="13">
    <location>
        <begin position="619"/>
        <end position="666"/>
    </location>
</feature>
<evidence type="ECO:0000256" key="10">
    <source>
        <dbReference type="ARBA" id="ARBA00047630"/>
    </source>
</evidence>
<dbReference type="GO" id="GO:0030170">
    <property type="term" value="F:pyridoxal phosphate binding"/>
    <property type="evidence" value="ECO:0007669"/>
    <property type="project" value="TreeGrafter"/>
</dbReference>
<evidence type="ECO:0000256" key="1">
    <source>
        <dbReference type="ARBA" id="ARBA00001933"/>
    </source>
</evidence>
<dbReference type="GeneID" id="4315515"/>
<evidence type="ECO:0000256" key="5">
    <source>
        <dbReference type="ARBA" id="ARBA00022576"/>
    </source>
</evidence>
<evidence type="ECO:0000313" key="16">
    <source>
        <dbReference type="Proteomes" id="UP000007963"/>
    </source>
</evidence>
<dbReference type="eggNOG" id="KOG2790">
    <property type="taxonomic scope" value="Eukaryota"/>
</dbReference>
<dbReference type="OrthoDB" id="1703350at2759"/>
<dbReference type="GO" id="GO:0004648">
    <property type="term" value="F:O-phospho-L-serine:2-oxoglutarate aminotransferase activity"/>
    <property type="evidence" value="ECO:0007669"/>
    <property type="project" value="UniProtKB-EC"/>
</dbReference>
<evidence type="ECO:0000256" key="9">
    <source>
        <dbReference type="ARBA" id="ARBA00023299"/>
    </source>
</evidence>
<dbReference type="GO" id="GO:0005737">
    <property type="term" value="C:cytoplasm"/>
    <property type="evidence" value="ECO:0007669"/>
    <property type="project" value="TreeGrafter"/>
</dbReference>
<comment type="similarity">
    <text evidence="3">Belongs to the class-V pyridoxal-phosphate-dependent aminotransferase family. SerC subfamily.</text>
</comment>
<dbReference type="Pfam" id="PF00266">
    <property type="entry name" value="Aminotran_5"/>
    <property type="match status" value="2"/>
</dbReference>
<dbReference type="HAMAP" id="MF_00160">
    <property type="entry name" value="SerC_aminotrans_5"/>
    <property type="match status" value="1"/>
</dbReference>
<evidence type="ECO:0000256" key="12">
    <source>
        <dbReference type="SAM" id="Coils"/>
    </source>
</evidence>
<protein>
    <recommendedName>
        <fullName evidence="4">phosphoserine transaminase</fullName>
        <ecNumber evidence="4">2.6.1.52</ecNumber>
    </recommendedName>
</protein>
<reference evidence="16" key="1">
    <citation type="submission" date="2005-09" db="EMBL/GenBank/DDBJ databases">
        <title>Annotation of the Aspergillus terreus NIH2624 genome.</title>
        <authorList>
            <person name="Birren B.W."/>
            <person name="Lander E.S."/>
            <person name="Galagan J.E."/>
            <person name="Nusbaum C."/>
            <person name="Devon K."/>
            <person name="Henn M."/>
            <person name="Ma L.-J."/>
            <person name="Jaffe D.B."/>
            <person name="Butler J."/>
            <person name="Alvarez P."/>
            <person name="Gnerre S."/>
            <person name="Grabherr M."/>
            <person name="Kleber M."/>
            <person name="Mauceli E.W."/>
            <person name="Brockman W."/>
            <person name="Rounsley S."/>
            <person name="Young S.K."/>
            <person name="LaButti K."/>
            <person name="Pushparaj V."/>
            <person name="DeCaprio D."/>
            <person name="Crawford M."/>
            <person name="Koehrsen M."/>
            <person name="Engels R."/>
            <person name="Montgomery P."/>
            <person name="Pearson M."/>
            <person name="Howarth C."/>
            <person name="Larson L."/>
            <person name="Luoma S."/>
            <person name="White J."/>
            <person name="Alvarado L."/>
            <person name="Kodira C.D."/>
            <person name="Zeng Q."/>
            <person name="Oleary S."/>
            <person name="Yandava C."/>
            <person name="Denning D.W."/>
            <person name="Nierman W.C."/>
            <person name="Milne T."/>
            <person name="Madden K."/>
        </authorList>
    </citation>
    <scope>NUCLEOTIDE SEQUENCE [LARGE SCALE GENOMIC DNA]</scope>
    <source>
        <strain evidence="16">NIH 2624 / FGSC A1156</strain>
    </source>
</reference>
<dbReference type="FunFam" id="3.90.1150.10:FF:000006">
    <property type="entry name" value="Phosphoserine aminotransferase"/>
    <property type="match status" value="1"/>
</dbReference>
<dbReference type="AlphaFoldDB" id="Q0CZ29"/>
<evidence type="ECO:0000259" key="14">
    <source>
        <dbReference type="SMART" id="SM00338"/>
    </source>
</evidence>
<dbReference type="Gene3D" id="1.20.5.170">
    <property type="match status" value="1"/>
</dbReference>
<feature type="compositionally biased region" description="Basic residues" evidence="13">
    <location>
        <begin position="643"/>
        <end position="652"/>
    </location>
</feature>
<dbReference type="Gene3D" id="3.90.1150.10">
    <property type="entry name" value="Aspartate Aminotransferase, domain 1"/>
    <property type="match status" value="1"/>
</dbReference>
<evidence type="ECO:0000256" key="3">
    <source>
        <dbReference type="ARBA" id="ARBA00006904"/>
    </source>
</evidence>
<dbReference type="RefSeq" id="XP_001208420.1">
    <property type="nucleotide sequence ID" value="XM_001208420.1"/>
</dbReference>
<keyword evidence="6" id="KW-0028">Amino-acid biosynthesis</keyword>
<dbReference type="EC" id="2.6.1.52" evidence="4"/>
<name>Q0CZ29_ASPTN</name>
<dbReference type="Gene3D" id="3.40.640.10">
    <property type="entry name" value="Type I PLP-dependent aspartate aminotransferase-like (Major domain)"/>
    <property type="match status" value="1"/>
</dbReference>
<dbReference type="GO" id="GO:0006564">
    <property type="term" value="P:L-serine biosynthetic process"/>
    <property type="evidence" value="ECO:0007669"/>
    <property type="project" value="UniProtKB-KW"/>
</dbReference>
<comment type="cofactor">
    <cofactor evidence="1">
        <name>pyridoxal 5'-phosphate</name>
        <dbReference type="ChEBI" id="CHEBI:597326"/>
    </cofactor>
</comment>
<dbReference type="NCBIfam" id="NF003764">
    <property type="entry name" value="PRK05355.1"/>
    <property type="match status" value="1"/>
</dbReference>
<dbReference type="Proteomes" id="UP000007963">
    <property type="component" value="Unassembled WGS sequence"/>
</dbReference>